<dbReference type="InterPro" id="IPR036271">
    <property type="entry name" value="Tet_transcr_reg_TetR-rel_C_sf"/>
</dbReference>
<reference evidence="8 9" key="1">
    <citation type="journal article" date="2017" name="Int. J. Syst. Evol. Microbiol.">
        <title>Ramlibacter monticola sp. nov., isolated from forest soil.</title>
        <authorList>
            <person name="Chaudhary D.K."/>
            <person name="Kim J."/>
        </authorList>
    </citation>
    <scope>NUCLEOTIDE SEQUENCE [LARGE SCALE GENOMIC DNA]</scope>
    <source>
        <strain evidence="8 9">KACC 19175</strain>
    </source>
</reference>
<evidence type="ECO:0000256" key="1">
    <source>
        <dbReference type="ARBA" id="ARBA00022491"/>
    </source>
</evidence>
<dbReference type="Proteomes" id="UP000599109">
    <property type="component" value="Unassembled WGS sequence"/>
</dbReference>
<dbReference type="PROSITE" id="PS50977">
    <property type="entry name" value="HTH_TETR_2"/>
    <property type="match status" value="1"/>
</dbReference>
<evidence type="ECO:0000313" key="8">
    <source>
        <dbReference type="EMBL" id="MBL0395125.1"/>
    </source>
</evidence>
<evidence type="ECO:0000256" key="2">
    <source>
        <dbReference type="ARBA" id="ARBA00023015"/>
    </source>
</evidence>
<feature type="region of interest" description="Disordered" evidence="6">
    <location>
        <begin position="221"/>
        <end position="242"/>
    </location>
</feature>
<gene>
    <name evidence="8" type="ORF">JJ685_28595</name>
</gene>
<keyword evidence="3 5" id="KW-0238">DNA-binding</keyword>
<dbReference type="GO" id="GO:0003700">
    <property type="term" value="F:DNA-binding transcription factor activity"/>
    <property type="evidence" value="ECO:0007669"/>
    <property type="project" value="TreeGrafter"/>
</dbReference>
<dbReference type="InterPro" id="IPR023772">
    <property type="entry name" value="DNA-bd_HTH_TetR-type_CS"/>
</dbReference>
<keyword evidence="9" id="KW-1185">Reference proteome</keyword>
<comment type="caution">
    <text evidence="8">The sequence shown here is derived from an EMBL/GenBank/DDBJ whole genome shotgun (WGS) entry which is preliminary data.</text>
</comment>
<evidence type="ECO:0000313" key="9">
    <source>
        <dbReference type="Proteomes" id="UP000599109"/>
    </source>
</evidence>
<dbReference type="Gene3D" id="1.10.10.60">
    <property type="entry name" value="Homeodomain-like"/>
    <property type="match status" value="1"/>
</dbReference>
<dbReference type="AlphaFoldDB" id="A0A936ZCL2"/>
<dbReference type="InterPro" id="IPR009057">
    <property type="entry name" value="Homeodomain-like_sf"/>
</dbReference>
<keyword evidence="1" id="KW-0678">Repressor</keyword>
<evidence type="ECO:0000256" key="5">
    <source>
        <dbReference type="PROSITE-ProRule" id="PRU00335"/>
    </source>
</evidence>
<dbReference type="PANTHER" id="PTHR30055:SF234">
    <property type="entry name" value="HTH-TYPE TRANSCRIPTIONAL REGULATOR BETI"/>
    <property type="match status" value="1"/>
</dbReference>
<dbReference type="InterPro" id="IPR001647">
    <property type="entry name" value="HTH_TetR"/>
</dbReference>
<dbReference type="Pfam" id="PF00440">
    <property type="entry name" value="TetR_N"/>
    <property type="match status" value="1"/>
</dbReference>
<dbReference type="PRINTS" id="PR00455">
    <property type="entry name" value="HTHTETR"/>
</dbReference>
<dbReference type="Pfam" id="PF17932">
    <property type="entry name" value="TetR_C_24"/>
    <property type="match status" value="1"/>
</dbReference>
<dbReference type="InterPro" id="IPR050109">
    <property type="entry name" value="HTH-type_TetR-like_transc_reg"/>
</dbReference>
<protein>
    <submittedName>
        <fullName evidence="8">TetR/AcrR family transcriptional regulator</fullName>
    </submittedName>
</protein>
<evidence type="ECO:0000256" key="3">
    <source>
        <dbReference type="ARBA" id="ARBA00023125"/>
    </source>
</evidence>
<dbReference type="PROSITE" id="PS01081">
    <property type="entry name" value="HTH_TETR_1"/>
    <property type="match status" value="1"/>
</dbReference>
<dbReference type="SUPFAM" id="SSF46689">
    <property type="entry name" value="Homeodomain-like"/>
    <property type="match status" value="1"/>
</dbReference>
<dbReference type="InterPro" id="IPR041490">
    <property type="entry name" value="KstR2_TetR_C"/>
</dbReference>
<dbReference type="EMBL" id="JAEQNE010000012">
    <property type="protein sequence ID" value="MBL0395125.1"/>
    <property type="molecule type" value="Genomic_DNA"/>
</dbReference>
<sequence>MALEVVSKVEVPELVEKRQTQILKAAIELYGRQGYHVTTIREVAQRANVSVGLIYQYVHDKEDVLFLALVEVLDSYLREIPQALEGLADPMERFGAAVHAYGRVIDERIEATLLVYRETKSLGRQRRELLKAKEIESNKLISDCIEQCVAQGLFDEVDVEMLTYMIVMFCHAWALKSWRFRGRLTIAQYVDRGLQLMLHPVVTARGKRSLASVDSRRLAVAEGKPSPAARKTTARKGAKPRH</sequence>
<evidence type="ECO:0000256" key="4">
    <source>
        <dbReference type="ARBA" id="ARBA00023163"/>
    </source>
</evidence>
<dbReference type="PANTHER" id="PTHR30055">
    <property type="entry name" value="HTH-TYPE TRANSCRIPTIONAL REGULATOR RUTR"/>
    <property type="match status" value="1"/>
</dbReference>
<dbReference type="RefSeq" id="WP_201677796.1">
    <property type="nucleotide sequence ID" value="NZ_JAEQNE010000012.1"/>
</dbReference>
<keyword evidence="2" id="KW-0805">Transcription regulation</keyword>
<evidence type="ECO:0000259" key="7">
    <source>
        <dbReference type="PROSITE" id="PS50977"/>
    </source>
</evidence>
<dbReference type="SUPFAM" id="SSF48498">
    <property type="entry name" value="Tetracyclin repressor-like, C-terminal domain"/>
    <property type="match status" value="1"/>
</dbReference>
<dbReference type="Gene3D" id="1.10.357.10">
    <property type="entry name" value="Tetracycline Repressor, domain 2"/>
    <property type="match status" value="1"/>
</dbReference>
<name>A0A936ZCL2_9BURK</name>
<feature type="DNA-binding region" description="H-T-H motif" evidence="5">
    <location>
        <begin position="39"/>
        <end position="58"/>
    </location>
</feature>
<feature type="compositionally biased region" description="Basic residues" evidence="6">
    <location>
        <begin position="232"/>
        <end position="242"/>
    </location>
</feature>
<proteinExistence type="predicted"/>
<accession>A0A936ZCL2</accession>
<keyword evidence="4" id="KW-0804">Transcription</keyword>
<evidence type="ECO:0000256" key="6">
    <source>
        <dbReference type="SAM" id="MobiDB-lite"/>
    </source>
</evidence>
<organism evidence="8 9">
    <name type="scientific">Ramlibacter monticola</name>
    <dbReference type="NCBI Taxonomy" id="1926872"/>
    <lineage>
        <taxon>Bacteria</taxon>
        <taxon>Pseudomonadati</taxon>
        <taxon>Pseudomonadota</taxon>
        <taxon>Betaproteobacteria</taxon>
        <taxon>Burkholderiales</taxon>
        <taxon>Comamonadaceae</taxon>
        <taxon>Ramlibacter</taxon>
    </lineage>
</organism>
<dbReference type="GO" id="GO:0000976">
    <property type="term" value="F:transcription cis-regulatory region binding"/>
    <property type="evidence" value="ECO:0007669"/>
    <property type="project" value="TreeGrafter"/>
</dbReference>
<feature type="domain" description="HTH tetR-type" evidence="7">
    <location>
        <begin position="16"/>
        <end position="76"/>
    </location>
</feature>